<dbReference type="AlphaFoldDB" id="A0A1J5PG81"/>
<sequence length="259" mass="27591">MLGLVEVGGADQHAGAVLAHALDDRPQLAPRNRVDAHRRLVEQQQPRRAQQHAGQAELLLHAAGQGAGATRAERAQRGQPQQFGEARLARGVVEPLQVGVQAQVLVHRQVFVQPEALRHIADRRLDRRRVGDAVGAEHFDAARIGVQQRGGQPHQRRLAGAVGAEHAGDAAGGDVEVDVAQGFDDTRALAEALARRAQPQRAVSHRRPVRAVRAARCRAAARAPSPACPAATALADCTRIRARGRRVRCAGQASAPTSA</sequence>
<dbReference type="AntiFam" id="ANF00095">
    <property type="entry name" value="Shadow ORF (opposite ABC transporters)"/>
</dbReference>
<protein>
    <submittedName>
        <fullName evidence="1">Uncharacterized protein</fullName>
    </submittedName>
</protein>
<gene>
    <name evidence="1" type="ORF">GALL_516040</name>
</gene>
<organism evidence="1">
    <name type="scientific">mine drainage metagenome</name>
    <dbReference type="NCBI Taxonomy" id="410659"/>
    <lineage>
        <taxon>unclassified sequences</taxon>
        <taxon>metagenomes</taxon>
        <taxon>ecological metagenomes</taxon>
    </lineage>
</organism>
<name>A0A1J5PG81_9ZZZZ</name>
<comment type="caution">
    <text evidence="1">The sequence shown here is derived from an EMBL/GenBank/DDBJ whole genome shotgun (WGS) entry which is preliminary data.</text>
</comment>
<dbReference type="EMBL" id="MLJW01006338">
    <property type="protein sequence ID" value="OIQ66823.1"/>
    <property type="molecule type" value="Genomic_DNA"/>
</dbReference>
<accession>A0A1J5PG81</accession>
<dbReference type="AntiFam" id="ANF00142">
    <property type="entry name" value="Shadow ORF (opposite yadG)"/>
</dbReference>
<evidence type="ECO:0000313" key="1">
    <source>
        <dbReference type="EMBL" id="OIQ66823.1"/>
    </source>
</evidence>
<proteinExistence type="predicted"/>
<reference evidence="1" key="1">
    <citation type="submission" date="2016-10" db="EMBL/GenBank/DDBJ databases">
        <title>Sequence of Gallionella enrichment culture.</title>
        <authorList>
            <person name="Poehlein A."/>
            <person name="Muehling M."/>
            <person name="Daniel R."/>
        </authorList>
    </citation>
    <scope>NUCLEOTIDE SEQUENCE</scope>
</reference>